<dbReference type="Proteomes" id="UP000054166">
    <property type="component" value="Unassembled WGS sequence"/>
</dbReference>
<dbReference type="InParanoid" id="A0A0C3G844"/>
<evidence type="ECO:0000313" key="4">
    <source>
        <dbReference type="Proteomes" id="UP000054166"/>
    </source>
</evidence>
<dbReference type="EMBL" id="KN832978">
    <property type="protein sequence ID" value="KIM87934.1"/>
    <property type="molecule type" value="Genomic_DNA"/>
</dbReference>
<evidence type="ECO:0000256" key="1">
    <source>
        <dbReference type="SAM" id="MobiDB-lite"/>
    </source>
</evidence>
<keyword evidence="2" id="KW-0812">Transmembrane</keyword>
<feature type="compositionally biased region" description="Basic residues" evidence="1">
    <location>
        <begin position="118"/>
        <end position="127"/>
    </location>
</feature>
<gene>
    <name evidence="3" type="ORF">PILCRDRAFT_3646</name>
</gene>
<reference evidence="3 4" key="1">
    <citation type="submission" date="2014-04" db="EMBL/GenBank/DDBJ databases">
        <authorList>
            <consortium name="DOE Joint Genome Institute"/>
            <person name="Kuo A."/>
            <person name="Tarkka M."/>
            <person name="Buscot F."/>
            <person name="Kohler A."/>
            <person name="Nagy L.G."/>
            <person name="Floudas D."/>
            <person name="Copeland A."/>
            <person name="Barry K.W."/>
            <person name="Cichocki N."/>
            <person name="Veneault-Fourrey C."/>
            <person name="LaButti K."/>
            <person name="Lindquist E.A."/>
            <person name="Lipzen A."/>
            <person name="Lundell T."/>
            <person name="Morin E."/>
            <person name="Murat C."/>
            <person name="Sun H."/>
            <person name="Tunlid A."/>
            <person name="Henrissat B."/>
            <person name="Grigoriev I.V."/>
            <person name="Hibbett D.S."/>
            <person name="Martin F."/>
            <person name="Nordberg H.P."/>
            <person name="Cantor M.N."/>
            <person name="Hua S.X."/>
        </authorList>
    </citation>
    <scope>NUCLEOTIDE SEQUENCE [LARGE SCALE GENOMIC DNA]</scope>
    <source>
        <strain evidence="3 4">F 1598</strain>
    </source>
</reference>
<feature type="compositionally biased region" description="Polar residues" evidence="1">
    <location>
        <begin position="224"/>
        <end position="233"/>
    </location>
</feature>
<evidence type="ECO:0000313" key="3">
    <source>
        <dbReference type="EMBL" id="KIM87934.1"/>
    </source>
</evidence>
<dbReference type="AlphaFoldDB" id="A0A0C3G844"/>
<feature type="transmembrane region" description="Helical" evidence="2">
    <location>
        <begin position="44"/>
        <end position="64"/>
    </location>
</feature>
<proteinExistence type="predicted"/>
<sequence>MFITLLLITVLTILIYLLLFTQPTFHRRSYRYLGDEIRGYEYSFYFVIPLLYFQFLSGFGNLIVSVDIRYFADNEAGYIKIGFRKQNDPETPTLSTPPTRPATPSSPGTPEDPTRLRVPPKLRRHRRQSIRVVDDTTTSSYGIPIETSPLLTESRIVDQQLVEQSVWHDAEEPLPSVQRVSSPIPANRPGTIQRPQSPPVVVDRVRSPAPANRARVDPLFATANRGNQPSSTS</sequence>
<keyword evidence="2" id="KW-1133">Transmembrane helix</keyword>
<name>A0A0C3G844_PILCF</name>
<dbReference type="HOGENOM" id="CLU_1215176_0_0_1"/>
<evidence type="ECO:0000256" key="2">
    <source>
        <dbReference type="SAM" id="Phobius"/>
    </source>
</evidence>
<reference evidence="4" key="2">
    <citation type="submission" date="2015-01" db="EMBL/GenBank/DDBJ databases">
        <title>Evolutionary Origins and Diversification of the Mycorrhizal Mutualists.</title>
        <authorList>
            <consortium name="DOE Joint Genome Institute"/>
            <consortium name="Mycorrhizal Genomics Consortium"/>
            <person name="Kohler A."/>
            <person name="Kuo A."/>
            <person name="Nagy L.G."/>
            <person name="Floudas D."/>
            <person name="Copeland A."/>
            <person name="Barry K.W."/>
            <person name="Cichocki N."/>
            <person name="Veneault-Fourrey C."/>
            <person name="LaButti K."/>
            <person name="Lindquist E.A."/>
            <person name="Lipzen A."/>
            <person name="Lundell T."/>
            <person name="Morin E."/>
            <person name="Murat C."/>
            <person name="Riley R."/>
            <person name="Ohm R."/>
            <person name="Sun H."/>
            <person name="Tunlid A."/>
            <person name="Henrissat B."/>
            <person name="Grigoriev I.V."/>
            <person name="Hibbett D.S."/>
            <person name="Martin F."/>
        </authorList>
    </citation>
    <scope>NUCLEOTIDE SEQUENCE [LARGE SCALE GENOMIC DNA]</scope>
    <source>
        <strain evidence="4">F 1598</strain>
    </source>
</reference>
<organism evidence="3 4">
    <name type="scientific">Piloderma croceum (strain F 1598)</name>
    <dbReference type="NCBI Taxonomy" id="765440"/>
    <lineage>
        <taxon>Eukaryota</taxon>
        <taxon>Fungi</taxon>
        <taxon>Dikarya</taxon>
        <taxon>Basidiomycota</taxon>
        <taxon>Agaricomycotina</taxon>
        <taxon>Agaricomycetes</taxon>
        <taxon>Agaricomycetidae</taxon>
        <taxon>Atheliales</taxon>
        <taxon>Atheliaceae</taxon>
        <taxon>Piloderma</taxon>
    </lineage>
</organism>
<feature type="compositionally biased region" description="Low complexity" evidence="1">
    <location>
        <begin position="89"/>
        <end position="109"/>
    </location>
</feature>
<accession>A0A0C3G844</accession>
<feature type="region of interest" description="Disordered" evidence="1">
    <location>
        <begin position="174"/>
        <end position="233"/>
    </location>
</feature>
<keyword evidence="2" id="KW-0472">Membrane</keyword>
<feature type="compositionally biased region" description="Low complexity" evidence="1">
    <location>
        <begin position="193"/>
        <end position="211"/>
    </location>
</feature>
<keyword evidence="4" id="KW-1185">Reference proteome</keyword>
<protein>
    <submittedName>
        <fullName evidence="3">Uncharacterized protein</fullName>
    </submittedName>
</protein>
<feature type="region of interest" description="Disordered" evidence="1">
    <location>
        <begin position="87"/>
        <end position="127"/>
    </location>
</feature>